<dbReference type="EMBL" id="JAFNEN010001332">
    <property type="protein sequence ID" value="KAG8174084.1"/>
    <property type="molecule type" value="Genomic_DNA"/>
</dbReference>
<dbReference type="AlphaFoldDB" id="A0AAV6TR68"/>
<feature type="domain" description="MD-2-related lipid-recognition" evidence="1">
    <location>
        <begin position="23"/>
        <end position="100"/>
    </location>
</feature>
<dbReference type="Gene3D" id="2.60.40.770">
    <property type="match status" value="1"/>
</dbReference>
<dbReference type="Pfam" id="PF02221">
    <property type="entry name" value="E1_DerP2_DerF2"/>
    <property type="match status" value="1"/>
</dbReference>
<accession>A0AAV6TR68</accession>
<dbReference type="Proteomes" id="UP000827092">
    <property type="component" value="Unassembled WGS sequence"/>
</dbReference>
<evidence type="ECO:0000259" key="1">
    <source>
        <dbReference type="Pfam" id="PF02221"/>
    </source>
</evidence>
<dbReference type="SUPFAM" id="SSF81296">
    <property type="entry name" value="E set domains"/>
    <property type="match status" value="1"/>
</dbReference>
<gene>
    <name evidence="2" type="ORF">JTE90_027506</name>
</gene>
<reference evidence="2 3" key="1">
    <citation type="journal article" date="2022" name="Nat. Ecol. Evol.">
        <title>A masculinizing supergene underlies an exaggerated male reproductive morph in a spider.</title>
        <authorList>
            <person name="Hendrickx F."/>
            <person name="De Corte Z."/>
            <person name="Sonet G."/>
            <person name="Van Belleghem S.M."/>
            <person name="Kostlbacher S."/>
            <person name="Vangestel C."/>
        </authorList>
    </citation>
    <scope>NUCLEOTIDE SEQUENCE [LARGE SCALE GENOMIC DNA]</scope>
    <source>
        <strain evidence="2">W744_W776</strain>
    </source>
</reference>
<dbReference type="InterPro" id="IPR014756">
    <property type="entry name" value="Ig_E-set"/>
</dbReference>
<dbReference type="InterPro" id="IPR003172">
    <property type="entry name" value="ML_dom"/>
</dbReference>
<keyword evidence="3" id="KW-1185">Reference proteome</keyword>
<protein>
    <recommendedName>
        <fullName evidence="1">MD-2-related lipid-recognition domain-containing protein</fullName>
    </recommendedName>
</protein>
<proteinExistence type="predicted"/>
<comment type="caution">
    <text evidence="2">The sequence shown here is derived from an EMBL/GenBank/DDBJ whole genome shotgun (WGS) entry which is preliminary data.</text>
</comment>
<organism evidence="2 3">
    <name type="scientific">Oedothorax gibbosus</name>
    <dbReference type="NCBI Taxonomy" id="931172"/>
    <lineage>
        <taxon>Eukaryota</taxon>
        <taxon>Metazoa</taxon>
        <taxon>Ecdysozoa</taxon>
        <taxon>Arthropoda</taxon>
        <taxon>Chelicerata</taxon>
        <taxon>Arachnida</taxon>
        <taxon>Araneae</taxon>
        <taxon>Araneomorphae</taxon>
        <taxon>Entelegynae</taxon>
        <taxon>Araneoidea</taxon>
        <taxon>Linyphiidae</taxon>
        <taxon>Erigoninae</taxon>
        <taxon>Oedothorax</taxon>
    </lineage>
</organism>
<sequence>MRLRHTTSMLVPVSRKIGIVNPLTSAMKANLSVGAFGFSEEVPLDDPDVCKVVGCPLKKDQEYTYTTKFHVPDNAITFSVEAKFKLTDAAKKLIVCAEVPGVITEKPKPAE</sequence>
<evidence type="ECO:0000313" key="3">
    <source>
        <dbReference type="Proteomes" id="UP000827092"/>
    </source>
</evidence>
<evidence type="ECO:0000313" key="2">
    <source>
        <dbReference type="EMBL" id="KAG8174084.1"/>
    </source>
</evidence>
<name>A0AAV6TR68_9ARAC</name>